<dbReference type="RefSeq" id="WP_306996522.1">
    <property type="nucleotide sequence ID" value="NZ_JAUSUT010000001.1"/>
</dbReference>
<comment type="caution">
    <text evidence="2">The sequence shown here is derived from an EMBL/GenBank/DDBJ whole genome shotgun (WGS) entry which is preliminary data.</text>
</comment>
<keyword evidence="1" id="KW-0472">Membrane</keyword>
<evidence type="ECO:0000313" key="3">
    <source>
        <dbReference type="Proteomes" id="UP001229651"/>
    </source>
</evidence>
<reference evidence="2 3" key="1">
    <citation type="submission" date="2023-07" db="EMBL/GenBank/DDBJ databases">
        <title>Sequencing the genomes of 1000 actinobacteria strains.</title>
        <authorList>
            <person name="Klenk H.-P."/>
        </authorList>
    </citation>
    <scope>NUCLEOTIDE SEQUENCE [LARGE SCALE GENOMIC DNA]</scope>
    <source>
        <strain evidence="2 3">DSM 45805</strain>
    </source>
</reference>
<name>A0ABU0F2G1_9PSEU</name>
<accession>A0ABU0F2G1</accession>
<keyword evidence="3" id="KW-1185">Reference proteome</keyword>
<keyword evidence="1" id="KW-1133">Transmembrane helix</keyword>
<gene>
    <name evidence="2" type="ORF">FB470_005760</name>
</gene>
<organism evidence="2 3">
    <name type="scientific">Amycolatopsis thermophila</name>
    <dbReference type="NCBI Taxonomy" id="206084"/>
    <lineage>
        <taxon>Bacteria</taxon>
        <taxon>Bacillati</taxon>
        <taxon>Actinomycetota</taxon>
        <taxon>Actinomycetes</taxon>
        <taxon>Pseudonocardiales</taxon>
        <taxon>Pseudonocardiaceae</taxon>
        <taxon>Amycolatopsis</taxon>
    </lineage>
</organism>
<dbReference type="Proteomes" id="UP001229651">
    <property type="component" value="Unassembled WGS sequence"/>
</dbReference>
<sequence>MSDKIVRRVRGVAAALGVTLLLAPVHGFAALVFLFSTGRYDSSGRGGPFRSCTADSVSCTGPNVLAMIVCALVVLGGLVLAGWAGRRAGRPRHR</sequence>
<feature type="transmembrane region" description="Helical" evidence="1">
    <location>
        <begin position="12"/>
        <end position="35"/>
    </location>
</feature>
<feature type="transmembrane region" description="Helical" evidence="1">
    <location>
        <begin position="64"/>
        <end position="84"/>
    </location>
</feature>
<dbReference type="EMBL" id="JAUSUT010000001">
    <property type="protein sequence ID" value="MDQ0381766.1"/>
    <property type="molecule type" value="Genomic_DNA"/>
</dbReference>
<evidence type="ECO:0000256" key="1">
    <source>
        <dbReference type="SAM" id="Phobius"/>
    </source>
</evidence>
<evidence type="ECO:0000313" key="2">
    <source>
        <dbReference type="EMBL" id="MDQ0381766.1"/>
    </source>
</evidence>
<protein>
    <submittedName>
        <fullName evidence="2">Uncharacterized protein</fullName>
    </submittedName>
</protein>
<keyword evidence="1" id="KW-0812">Transmembrane</keyword>
<proteinExistence type="predicted"/>